<dbReference type="GO" id="GO:0035091">
    <property type="term" value="F:phosphatidylinositol binding"/>
    <property type="evidence" value="ECO:0007669"/>
    <property type="project" value="InterPro"/>
</dbReference>
<dbReference type="OrthoDB" id="2277268at2759"/>
<dbReference type="SUPFAM" id="SSF54277">
    <property type="entry name" value="CAD &amp; PB1 domains"/>
    <property type="match status" value="1"/>
</dbReference>
<dbReference type="SUPFAM" id="SSF64268">
    <property type="entry name" value="PX domain"/>
    <property type="match status" value="1"/>
</dbReference>
<dbReference type="Proteomes" id="UP000054107">
    <property type="component" value="Unassembled WGS sequence"/>
</dbReference>
<organism evidence="1 2">
    <name type="scientific">Parasitella parasitica</name>
    <dbReference type="NCBI Taxonomy" id="35722"/>
    <lineage>
        <taxon>Eukaryota</taxon>
        <taxon>Fungi</taxon>
        <taxon>Fungi incertae sedis</taxon>
        <taxon>Mucoromycota</taxon>
        <taxon>Mucoromycotina</taxon>
        <taxon>Mucoromycetes</taxon>
        <taxon>Mucorales</taxon>
        <taxon>Mucorineae</taxon>
        <taxon>Mucoraceae</taxon>
        <taxon>Parasitella</taxon>
    </lineage>
</organism>
<dbReference type="InterPro" id="IPR036871">
    <property type="entry name" value="PX_dom_sf"/>
</dbReference>
<sequence length="291" mass="33244">MTCCPIQQITIESYTRQQNCTWYTIQLKLNNNLNVQIQHKDADFVQFSRSIHQQFKLAKEHLIEIKNQYIFLKKKGSLKFHERVWELQHFCQQLLMLPDVTCSESFLLFFSTTTAITTVSNSIRRAFSIFSNKKQQQQQHVAEICDVFTRLNTIQKIDNNNRCSTTSTTSTTSSSVLCSSSLGTTDDEDTVKIKIIYDIENIIIIRVSRRVSLDELSSQVVQKFALLNIQFSDQLLLRTVDCAWYASGSGSSTICSVPADSGLSTDILIRDQQDLSRAMLSKQKVTLRCVV</sequence>
<name>A0A0B7NTQ1_9FUNG</name>
<evidence type="ECO:0000313" key="1">
    <source>
        <dbReference type="EMBL" id="CEP18880.1"/>
    </source>
</evidence>
<protein>
    <recommendedName>
        <fullName evidence="3">PX domain-containing protein</fullName>
    </recommendedName>
</protein>
<dbReference type="AlphaFoldDB" id="A0A0B7NTQ1"/>
<reference evidence="1 2" key="1">
    <citation type="submission" date="2014-09" db="EMBL/GenBank/DDBJ databases">
        <authorList>
            <person name="Ellenberger Sabrina"/>
        </authorList>
    </citation>
    <scope>NUCLEOTIDE SEQUENCE [LARGE SCALE GENOMIC DNA]</scope>
    <source>
        <strain evidence="1 2">CBS 412.66</strain>
    </source>
</reference>
<dbReference type="CDD" id="cd06093">
    <property type="entry name" value="PX_domain"/>
    <property type="match status" value="1"/>
</dbReference>
<keyword evidence="2" id="KW-1185">Reference proteome</keyword>
<dbReference type="Gene3D" id="3.30.1520.10">
    <property type="entry name" value="Phox-like domain"/>
    <property type="match status" value="1"/>
</dbReference>
<dbReference type="EMBL" id="LN733959">
    <property type="protein sequence ID" value="CEP18880.1"/>
    <property type="molecule type" value="Genomic_DNA"/>
</dbReference>
<evidence type="ECO:0000313" key="2">
    <source>
        <dbReference type="Proteomes" id="UP000054107"/>
    </source>
</evidence>
<accession>A0A0B7NTQ1</accession>
<gene>
    <name evidence="1" type="primary">PARPA_13189.1 scaffold 46207</name>
</gene>
<proteinExistence type="predicted"/>
<evidence type="ECO:0008006" key="3">
    <source>
        <dbReference type="Google" id="ProtNLM"/>
    </source>
</evidence>